<keyword evidence="8" id="KW-1185">Reference proteome</keyword>
<dbReference type="SMART" id="SM00226">
    <property type="entry name" value="LMWPc"/>
    <property type="match status" value="1"/>
</dbReference>
<name>A0A2S7XRN0_9GAMM</name>
<evidence type="ECO:0000256" key="3">
    <source>
        <dbReference type="ARBA" id="ARBA00022801"/>
    </source>
</evidence>
<proteinExistence type="inferred from homology"/>
<dbReference type="FunFam" id="3.40.50.2300:FF:000113">
    <property type="entry name" value="Low molecular weight protein-tyrosine-phosphatase"/>
    <property type="match status" value="1"/>
</dbReference>
<reference evidence="7 8" key="1">
    <citation type="submission" date="2018-01" db="EMBL/GenBank/DDBJ databases">
        <title>The complete genome sequence of Chromatium okenii LaCa, a purple sulfur bacterium with a turbulent life.</title>
        <authorList>
            <person name="Luedin S.M."/>
            <person name="Liechti N."/>
            <person name="Storelli N."/>
            <person name="Danza F."/>
            <person name="Wittwer M."/>
            <person name="Pothier J.F."/>
            <person name="Tonolla M.A."/>
        </authorList>
    </citation>
    <scope>NUCLEOTIDE SEQUENCE [LARGE SCALE GENOMIC DNA]</scope>
    <source>
        <strain evidence="7 8">LaCa</strain>
    </source>
</reference>
<feature type="active site" description="Proton donor" evidence="5">
    <location>
        <position position="131"/>
    </location>
</feature>
<feature type="active site" evidence="5">
    <location>
        <position position="20"/>
    </location>
</feature>
<evidence type="ECO:0000256" key="4">
    <source>
        <dbReference type="ARBA" id="ARBA00022912"/>
    </source>
</evidence>
<evidence type="ECO:0000313" key="7">
    <source>
        <dbReference type="EMBL" id="PQJ96365.1"/>
    </source>
</evidence>
<dbReference type="Proteomes" id="UP000239936">
    <property type="component" value="Unassembled WGS sequence"/>
</dbReference>
<dbReference type="InterPro" id="IPR017867">
    <property type="entry name" value="Tyr_phospatase_low_mol_wt"/>
</dbReference>
<dbReference type="EC" id="3.1.3.48" evidence="2"/>
<sequence>MKYPEQRLNVLFVCMGNICRSPTAEGVFRKLLKDHDVEHLIGVDSAGTHAYHLGERPDQRACETARARGVEIRDLRARRVTAEDFERFDYILAMDEDNAANLRDLCPPNMTEKIKLFMDFAPEQQVRDVPDPYYGGQRGFERVFDLVTAAAQGLFAELNAHLSD</sequence>
<organism evidence="7 8">
    <name type="scientific">Chromatium okenii</name>
    <dbReference type="NCBI Taxonomy" id="61644"/>
    <lineage>
        <taxon>Bacteria</taxon>
        <taxon>Pseudomonadati</taxon>
        <taxon>Pseudomonadota</taxon>
        <taxon>Gammaproteobacteria</taxon>
        <taxon>Chromatiales</taxon>
        <taxon>Chromatiaceae</taxon>
        <taxon>Chromatium</taxon>
    </lineage>
</organism>
<feature type="active site" description="Nucleophile" evidence="5">
    <location>
        <position position="14"/>
    </location>
</feature>
<dbReference type="PRINTS" id="PR00719">
    <property type="entry name" value="LMWPTPASE"/>
</dbReference>
<accession>A0A2S7XRN0</accession>
<gene>
    <name evidence="7" type="ORF">CXB77_11600</name>
</gene>
<comment type="caution">
    <text evidence="7">The sequence shown here is derived from an EMBL/GenBank/DDBJ whole genome shotgun (WGS) entry which is preliminary data.</text>
</comment>
<dbReference type="AlphaFoldDB" id="A0A2S7XRN0"/>
<protein>
    <recommendedName>
        <fullName evidence="2">protein-tyrosine-phosphatase</fullName>
        <ecNumber evidence="2">3.1.3.48</ecNumber>
    </recommendedName>
</protein>
<evidence type="ECO:0000256" key="1">
    <source>
        <dbReference type="ARBA" id="ARBA00011063"/>
    </source>
</evidence>
<evidence type="ECO:0000313" key="8">
    <source>
        <dbReference type="Proteomes" id="UP000239936"/>
    </source>
</evidence>
<dbReference type="InterPro" id="IPR023485">
    <property type="entry name" value="Ptyr_pPase"/>
</dbReference>
<feature type="domain" description="Phosphotyrosine protein phosphatase I" evidence="6">
    <location>
        <begin position="8"/>
        <end position="157"/>
    </location>
</feature>
<dbReference type="PANTHER" id="PTHR11717">
    <property type="entry name" value="LOW MOLECULAR WEIGHT PROTEIN TYROSINE PHOSPHATASE"/>
    <property type="match status" value="1"/>
</dbReference>
<dbReference type="CDD" id="cd16343">
    <property type="entry name" value="LMWPTP"/>
    <property type="match status" value="1"/>
</dbReference>
<dbReference type="Gene3D" id="3.40.50.2300">
    <property type="match status" value="1"/>
</dbReference>
<dbReference type="RefSeq" id="WP_105073990.1">
    <property type="nucleotide sequence ID" value="NZ_JAFLKP010000446.1"/>
</dbReference>
<evidence type="ECO:0000256" key="2">
    <source>
        <dbReference type="ARBA" id="ARBA00013064"/>
    </source>
</evidence>
<dbReference type="InterPro" id="IPR050438">
    <property type="entry name" value="LMW_PTPase"/>
</dbReference>
<keyword evidence="4" id="KW-0904">Protein phosphatase</keyword>
<dbReference type="Pfam" id="PF01451">
    <property type="entry name" value="LMWPc"/>
    <property type="match status" value="1"/>
</dbReference>
<dbReference type="EMBL" id="PPGH01000035">
    <property type="protein sequence ID" value="PQJ96365.1"/>
    <property type="molecule type" value="Genomic_DNA"/>
</dbReference>
<keyword evidence="3" id="KW-0378">Hydrolase</keyword>
<evidence type="ECO:0000259" key="6">
    <source>
        <dbReference type="SMART" id="SM00226"/>
    </source>
</evidence>
<dbReference type="InterPro" id="IPR036196">
    <property type="entry name" value="Ptyr_pPase_sf"/>
</dbReference>
<dbReference type="OrthoDB" id="9784339at2"/>
<evidence type="ECO:0000256" key="5">
    <source>
        <dbReference type="PIRSR" id="PIRSR617867-1"/>
    </source>
</evidence>
<dbReference type="GO" id="GO:0004725">
    <property type="term" value="F:protein tyrosine phosphatase activity"/>
    <property type="evidence" value="ECO:0007669"/>
    <property type="project" value="UniProtKB-EC"/>
</dbReference>
<dbReference type="PANTHER" id="PTHR11717:SF7">
    <property type="entry name" value="LOW MOLECULAR WEIGHT PHOSPHOTYROSINE PROTEIN PHOSPHATASE"/>
    <property type="match status" value="1"/>
</dbReference>
<comment type="similarity">
    <text evidence="1">Belongs to the low molecular weight phosphotyrosine protein phosphatase family.</text>
</comment>
<dbReference type="SUPFAM" id="SSF52788">
    <property type="entry name" value="Phosphotyrosine protein phosphatases I"/>
    <property type="match status" value="1"/>
</dbReference>